<dbReference type="AlphaFoldDB" id="A0AAV3XVU7"/>
<organism evidence="1 2">
    <name type="scientific">Plakobranchus ocellatus</name>
    <dbReference type="NCBI Taxonomy" id="259542"/>
    <lineage>
        <taxon>Eukaryota</taxon>
        <taxon>Metazoa</taxon>
        <taxon>Spiralia</taxon>
        <taxon>Lophotrochozoa</taxon>
        <taxon>Mollusca</taxon>
        <taxon>Gastropoda</taxon>
        <taxon>Heterobranchia</taxon>
        <taxon>Euthyneura</taxon>
        <taxon>Panpulmonata</taxon>
        <taxon>Sacoglossa</taxon>
        <taxon>Placobranchoidea</taxon>
        <taxon>Plakobranchidae</taxon>
        <taxon>Plakobranchus</taxon>
    </lineage>
</organism>
<protein>
    <submittedName>
        <fullName evidence="1">Histone-lysine N-methyltransferase SETMAR</fullName>
    </submittedName>
</protein>
<dbReference type="Proteomes" id="UP000735302">
    <property type="component" value="Unassembled WGS sequence"/>
</dbReference>
<name>A0AAV3XVU7_9GAST</name>
<evidence type="ECO:0000313" key="1">
    <source>
        <dbReference type="EMBL" id="GFN74998.1"/>
    </source>
</evidence>
<evidence type="ECO:0000313" key="2">
    <source>
        <dbReference type="Proteomes" id="UP000735302"/>
    </source>
</evidence>
<reference evidence="1 2" key="1">
    <citation type="journal article" date="2021" name="Elife">
        <title>Chloroplast acquisition without the gene transfer in kleptoplastic sea slugs, Plakobranchus ocellatus.</title>
        <authorList>
            <person name="Maeda T."/>
            <person name="Takahashi S."/>
            <person name="Yoshida T."/>
            <person name="Shimamura S."/>
            <person name="Takaki Y."/>
            <person name="Nagai Y."/>
            <person name="Toyoda A."/>
            <person name="Suzuki Y."/>
            <person name="Arimoto A."/>
            <person name="Ishii H."/>
            <person name="Satoh N."/>
            <person name="Nishiyama T."/>
            <person name="Hasebe M."/>
            <person name="Maruyama T."/>
            <person name="Minagawa J."/>
            <person name="Obokata J."/>
            <person name="Shigenobu S."/>
        </authorList>
    </citation>
    <scope>NUCLEOTIDE SEQUENCE [LARGE SCALE GENOMIC DNA]</scope>
</reference>
<accession>A0AAV3XVU7</accession>
<dbReference type="EMBL" id="BLXT01000208">
    <property type="protein sequence ID" value="GFN74998.1"/>
    <property type="molecule type" value="Genomic_DNA"/>
</dbReference>
<gene>
    <name evidence="1" type="ORF">PoB_000150400</name>
</gene>
<dbReference type="GO" id="GO:0003676">
    <property type="term" value="F:nucleic acid binding"/>
    <property type="evidence" value="ECO:0007669"/>
    <property type="project" value="InterPro"/>
</dbReference>
<dbReference type="PANTHER" id="PTHR46060">
    <property type="entry name" value="MARINER MOS1 TRANSPOSASE-LIKE PROTEIN"/>
    <property type="match status" value="1"/>
</dbReference>
<keyword evidence="2" id="KW-1185">Reference proteome</keyword>
<dbReference type="Gene3D" id="3.30.420.10">
    <property type="entry name" value="Ribonuclease H-like superfamily/Ribonuclease H"/>
    <property type="match status" value="1"/>
</dbReference>
<dbReference type="InterPro" id="IPR052709">
    <property type="entry name" value="Transposase-MT_Hybrid"/>
</dbReference>
<sequence length="127" mass="14272">MAHAPMMGSYGLVNNRVILGSHAHRQARASMAGTRIRDRKVLADLREKAIRRKRPGLLRRGVVLQHDNATPHSANFTQQWLQRYGWEILPHPAHNPDLAPSDSHLFGPLKRHLGGMAFETEDTSSVN</sequence>
<comment type="caution">
    <text evidence="1">The sequence shown here is derived from an EMBL/GenBank/DDBJ whole genome shotgun (WGS) entry which is preliminary data.</text>
</comment>
<proteinExistence type="predicted"/>
<dbReference type="PANTHER" id="PTHR46060:SF1">
    <property type="entry name" value="MARINER MOS1 TRANSPOSASE-LIKE PROTEIN"/>
    <property type="match status" value="1"/>
</dbReference>
<dbReference type="InterPro" id="IPR036397">
    <property type="entry name" value="RNaseH_sf"/>
</dbReference>